<reference evidence="3 4" key="1">
    <citation type="journal article" date="2016" name="Nat. Commun.">
        <title>Thousands of microbial genomes shed light on interconnected biogeochemical processes in an aquifer system.</title>
        <authorList>
            <person name="Anantharaman K."/>
            <person name="Brown C.T."/>
            <person name="Hug L.A."/>
            <person name="Sharon I."/>
            <person name="Castelle C.J."/>
            <person name="Probst A.J."/>
            <person name="Thomas B.C."/>
            <person name="Singh A."/>
            <person name="Wilkins M.J."/>
            <person name="Karaoz U."/>
            <person name="Brodie E.L."/>
            <person name="Williams K.H."/>
            <person name="Hubbard S.S."/>
            <person name="Banfield J.F."/>
        </authorList>
    </citation>
    <scope>NUCLEOTIDE SEQUENCE [LARGE SCALE GENOMIC DNA]</scope>
</reference>
<dbReference type="GO" id="GO:0016757">
    <property type="term" value="F:glycosyltransferase activity"/>
    <property type="evidence" value="ECO:0007669"/>
    <property type="project" value="InterPro"/>
</dbReference>
<comment type="caution">
    <text evidence="3">The sequence shown here is derived from an EMBL/GenBank/DDBJ whole genome shotgun (WGS) entry which is preliminary data.</text>
</comment>
<dbReference type="Gene3D" id="3.40.50.2000">
    <property type="entry name" value="Glycogen Phosphorylase B"/>
    <property type="match status" value="2"/>
</dbReference>
<accession>A0A1G1VKW6</accession>
<sequence>MKIAIIFFQLGIGGIQRKTVDLINILTHQKKVKEVHVILNTRENFNMIPLLNQKKLRLHIKQESILCPKKIPFWFFINTMLLKTHPDSTLAFLDYCSIASLHYAKYKPGKPPRIILCEDGLTSAYTNYHQDPLRQWLIRRHYPSADRIICPSRAIRNQLIRKYKIPIEKLVIIPNWSSVGKPNKIKGKKYDVIFAGRFEHQKNVSYILKAFRDINNVLPFATLVMVGEGSQKPRLLKLARFLNIRHNVSFRSSTNRINRIIQQSRIMLLSSRYEGMPVVALESLALGTPIVTTNFIGVKDFIRHGENGFICHSKKEMISYALQLLQHNKLRKHMALKAIARAQKDFSRKHAFRYAQMLTNSDGK</sequence>
<dbReference type="Pfam" id="PF00534">
    <property type="entry name" value="Glycos_transf_1"/>
    <property type="match status" value="1"/>
</dbReference>
<feature type="domain" description="Glycosyltransferase subfamily 4-like N-terminal" evidence="2">
    <location>
        <begin position="112"/>
        <end position="175"/>
    </location>
</feature>
<dbReference type="InterPro" id="IPR001296">
    <property type="entry name" value="Glyco_trans_1"/>
</dbReference>
<dbReference type="AlphaFoldDB" id="A0A1G1VKW6"/>
<dbReference type="CDD" id="cd03811">
    <property type="entry name" value="GT4_GT28_WabH-like"/>
    <property type="match status" value="1"/>
</dbReference>
<feature type="domain" description="Glycosyl transferase family 1" evidence="1">
    <location>
        <begin position="182"/>
        <end position="338"/>
    </location>
</feature>
<dbReference type="SUPFAM" id="SSF53756">
    <property type="entry name" value="UDP-Glycosyltransferase/glycogen phosphorylase"/>
    <property type="match status" value="1"/>
</dbReference>
<organism evidence="3 4">
    <name type="scientific">Candidatus Chisholmbacteria bacterium RIFCSPHIGHO2_01_FULL_49_18</name>
    <dbReference type="NCBI Taxonomy" id="1797590"/>
    <lineage>
        <taxon>Bacteria</taxon>
        <taxon>Candidatus Chisholmiibacteriota</taxon>
    </lineage>
</organism>
<gene>
    <name evidence="3" type="ORF">A2785_02620</name>
</gene>
<dbReference type="PANTHER" id="PTHR12526:SF630">
    <property type="entry name" value="GLYCOSYLTRANSFERASE"/>
    <property type="match status" value="1"/>
</dbReference>
<dbReference type="PANTHER" id="PTHR12526">
    <property type="entry name" value="GLYCOSYLTRANSFERASE"/>
    <property type="match status" value="1"/>
</dbReference>
<dbReference type="InterPro" id="IPR028098">
    <property type="entry name" value="Glyco_trans_4-like_N"/>
</dbReference>
<dbReference type="EMBL" id="MHCI01000020">
    <property type="protein sequence ID" value="OGY16039.1"/>
    <property type="molecule type" value="Genomic_DNA"/>
</dbReference>
<proteinExistence type="predicted"/>
<dbReference type="Pfam" id="PF13439">
    <property type="entry name" value="Glyco_transf_4"/>
    <property type="match status" value="1"/>
</dbReference>
<evidence type="ECO:0000259" key="2">
    <source>
        <dbReference type="Pfam" id="PF13439"/>
    </source>
</evidence>
<protein>
    <recommendedName>
        <fullName evidence="5">Glycosyl transferase family 1 domain-containing protein</fullName>
    </recommendedName>
</protein>
<dbReference type="Proteomes" id="UP000179069">
    <property type="component" value="Unassembled WGS sequence"/>
</dbReference>
<evidence type="ECO:0008006" key="5">
    <source>
        <dbReference type="Google" id="ProtNLM"/>
    </source>
</evidence>
<name>A0A1G1VKW6_9BACT</name>
<evidence type="ECO:0000313" key="4">
    <source>
        <dbReference type="Proteomes" id="UP000179069"/>
    </source>
</evidence>
<evidence type="ECO:0000313" key="3">
    <source>
        <dbReference type="EMBL" id="OGY16039.1"/>
    </source>
</evidence>
<evidence type="ECO:0000259" key="1">
    <source>
        <dbReference type="Pfam" id="PF00534"/>
    </source>
</evidence>